<evidence type="ECO:0000256" key="2">
    <source>
        <dbReference type="SAM" id="MobiDB-lite"/>
    </source>
</evidence>
<feature type="compositionally biased region" description="Low complexity" evidence="2">
    <location>
        <begin position="117"/>
        <end position="126"/>
    </location>
</feature>
<reference evidence="4" key="1">
    <citation type="submission" date="2016-10" db="EMBL/GenBank/DDBJ databases">
        <authorList>
            <person name="Varghese N."/>
            <person name="Submissions S."/>
        </authorList>
    </citation>
    <scope>NUCLEOTIDE SEQUENCE [LARGE SCALE GENOMIC DNA]</scope>
    <source>
        <strain evidence="4">CGMCC 1.10218</strain>
    </source>
</reference>
<feature type="region of interest" description="Disordered" evidence="2">
    <location>
        <begin position="117"/>
        <end position="136"/>
    </location>
</feature>
<dbReference type="EMBL" id="FNZA01000032">
    <property type="protein sequence ID" value="SEJ90233.1"/>
    <property type="molecule type" value="Genomic_DNA"/>
</dbReference>
<dbReference type="STRING" id="856736.SAMN04488058_1326"/>
<evidence type="ECO:0000313" key="3">
    <source>
        <dbReference type="EMBL" id="SEJ90233.1"/>
    </source>
</evidence>
<evidence type="ECO:0000256" key="1">
    <source>
        <dbReference type="SAM" id="Coils"/>
    </source>
</evidence>
<sequence length="136" mass="15063">MSRLAELDARMKALDAQLAALKAERKRVAQERAEVICEENGAFPVGSVISWGDKSLRYGRVLERAPWMGSLRSFEYLVVNLRRNGSEGAQDWVRAYHEPVLVAETYEEGRVYHQPAGASRAASRESAQVDAEGGLA</sequence>
<proteinExistence type="predicted"/>
<keyword evidence="1" id="KW-0175">Coiled coil</keyword>
<name>A0A1H7CKB8_9DEIO</name>
<dbReference type="Proteomes" id="UP000199223">
    <property type="component" value="Unassembled WGS sequence"/>
</dbReference>
<protein>
    <submittedName>
        <fullName evidence="3">Uncharacterized protein</fullName>
    </submittedName>
</protein>
<organism evidence="3 4">
    <name type="scientific">Deinococcus reticulitermitis</name>
    <dbReference type="NCBI Taxonomy" id="856736"/>
    <lineage>
        <taxon>Bacteria</taxon>
        <taxon>Thermotogati</taxon>
        <taxon>Deinococcota</taxon>
        <taxon>Deinococci</taxon>
        <taxon>Deinococcales</taxon>
        <taxon>Deinococcaceae</taxon>
        <taxon>Deinococcus</taxon>
    </lineage>
</organism>
<dbReference type="AlphaFoldDB" id="A0A1H7CKB8"/>
<dbReference type="RefSeq" id="WP_092265757.1">
    <property type="nucleotide sequence ID" value="NZ_FNZA01000032.1"/>
</dbReference>
<gene>
    <name evidence="3" type="ORF">SAMN04488058_1326</name>
</gene>
<feature type="coiled-coil region" evidence="1">
    <location>
        <begin position="4"/>
        <end position="38"/>
    </location>
</feature>
<accession>A0A1H7CKB8</accession>
<keyword evidence="4" id="KW-1185">Reference proteome</keyword>
<evidence type="ECO:0000313" key="4">
    <source>
        <dbReference type="Proteomes" id="UP000199223"/>
    </source>
</evidence>